<dbReference type="InterPro" id="IPR050358">
    <property type="entry name" value="RSE1/DDB1/CFT1"/>
</dbReference>
<evidence type="ECO:0000259" key="4">
    <source>
        <dbReference type="Pfam" id="PF03178"/>
    </source>
</evidence>
<evidence type="ECO:0000259" key="5">
    <source>
        <dbReference type="Pfam" id="PF10433"/>
    </source>
</evidence>
<comment type="subcellular location">
    <subcellularLocation>
        <location evidence="1">Nucleus</location>
    </subcellularLocation>
</comment>
<dbReference type="InterPro" id="IPR058543">
    <property type="entry name" value="Beta-prop_RSE1/DDB1/CPSF1_2nd"/>
</dbReference>
<dbReference type="GO" id="GO:0005634">
    <property type="term" value="C:nucleus"/>
    <property type="evidence" value="ECO:0000318"/>
    <property type="project" value="GO_Central"/>
</dbReference>
<dbReference type="InterPro" id="IPR015943">
    <property type="entry name" value="WD40/YVTN_repeat-like_dom_sf"/>
</dbReference>
<proteinExistence type="predicted"/>
<feature type="domain" description="RSE1/DDB1/CPSF1 first beta-propeller" evidence="5">
    <location>
        <begin position="66"/>
        <end position="444"/>
    </location>
</feature>
<dbReference type="OrthoDB" id="6109at2759"/>
<dbReference type="EMBL" id="DF237458">
    <property type="protein sequence ID" value="GAQ89308.1"/>
    <property type="molecule type" value="Genomic_DNA"/>
</dbReference>
<reference evidence="7 8" key="1">
    <citation type="journal article" date="2014" name="Nat. Commun.">
        <title>Klebsormidium flaccidum genome reveals primary factors for plant terrestrial adaptation.</title>
        <authorList>
            <person name="Hori K."/>
            <person name="Maruyama F."/>
            <person name="Fujisawa T."/>
            <person name="Togashi T."/>
            <person name="Yamamoto N."/>
            <person name="Seo M."/>
            <person name="Sato S."/>
            <person name="Yamada T."/>
            <person name="Mori H."/>
            <person name="Tajima N."/>
            <person name="Moriyama T."/>
            <person name="Ikeuchi M."/>
            <person name="Watanabe M."/>
            <person name="Wada H."/>
            <person name="Kobayashi K."/>
            <person name="Saito M."/>
            <person name="Masuda T."/>
            <person name="Sasaki-Sekimoto Y."/>
            <person name="Mashiguchi K."/>
            <person name="Awai K."/>
            <person name="Shimojima M."/>
            <person name="Masuda S."/>
            <person name="Iwai M."/>
            <person name="Nobusawa T."/>
            <person name="Narise T."/>
            <person name="Kondo S."/>
            <person name="Saito H."/>
            <person name="Sato R."/>
            <person name="Murakawa M."/>
            <person name="Ihara Y."/>
            <person name="Oshima-Yamada Y."/>
            <person name="Ohtaka K."/>
            <person name="Satoh M."/>
            <person name="Sonobe K."/>
            <person name="Ishii M."/>
            <person name="Ohtani R."/>
            <person name="Kanamori-Sato M."/>
            <person name="Honoki R."/>
            <person name="Miyazaki D."/>
            <person name="Mochizuki H."/>
            <person name="Umetsu J."/>
            <person name="Higashi K."/>
            <person name="Shibata D."/>
            <person name="Kamiya Y."/>
            <person name="Sato N."/>
            <person name="Nakamura Y."/>
            <person name="Tabata S."/>
            <person name="Ida S."/>
            <person name="Kurokawa K."/>
            <person name="Ohta H."/>
        </authorList>
    </citation>
    <scope>NUCLEOTIDE SEQUENCE [LARGE SCALE GENOMIC DNA]</scope>
    <source>
        <strain evidence="7 8">NIES-2285</strain>
    </source>
</reference>
<dbReference type="GO" id="GO:0003676">
    <property type="term" value="F:nucleic acid binding"/>
    <property type="evidence" value="ECO:0007669"/>
    <property type="project" value="InterPro"/>
</dbReference>
<feature type="region of interest" description="Disordered" evidence="3">
    <location>
        <begin position="879"/>
        <end position="898"/>
    </location>
</feature>
<dbReference type="PANTHER" id="PTHR10644">
    <property type="entry name" value="DNA REPAIR/RNA PROCESSING CPSF FAMILY"/>
    <property type="match status" value="1"/>
</dbReference>
<evidence type="ECO:0000256" key="3">
    <source>
        <dbReference type="SAM" id="MobiDB-lite"/>
    </source>
</evidence>
<keyword evidence="8" id="KW-1185">Reference proteome</keyword>
<feature type="region of interest" description="Disordered" evidence="3">
    <location>
        <begin position="1042"/>
        <end position="1069"/>
    </location>
</feature>
<dbReference type="STRING" id="105231.A0A1Y1IMG6"/>
<evidence type="ECO:0000259" key="6">
    <source>
        <dbReference type="Pfam" id="PF23726"/>
    </source>
</evidence>
<dbReference type="Pfam" id="PF03178">
    <property type="entry name" value="CPSF_A"/>
    <property type="match status" value="1"/>
</dbReference>
<dbReference type="Gene3D" id="2.130.10.10">
    <property type="entry name" value="YVTN repeat-like/Quinoprotein amine dehydrogenase"/>
    <property type="match status" value="2"/>
</dbReference>
<gene>
    <name evidence="7" type="ORF">KFL_005090040</name>
</gene>
<feature type="domain" description="RSE1/DDB1/CPSF1 C-terminal" evidence="4">
    <location>
        <begin position="1081"/>
        <end position="1395"/>
    </location>
</feature>
<dbReference type="Pfam" id="PF10433">
    <property type="entry name" value="Beta-prop_RSE1_1st"/>
    <property type="match status" value="1"/>
</dbReference>
<feature type="compositionally biased region" description="Polar residues" evidence="3">
    <location>
        <begin position="883"/>
        <end position="897"/>
    </location>
</feature>
<keyword evidence="2" id="KW-0539">Nucleus</keyword>
<accession>A0A1Y1IMG6</accession>
<dbReference type="InterPro" id="IPR018846">
    <property type="entry name" value="Beta-prop_RSE1/DDB1/CPSF1_1st"/>
</dbReference>
<organism evidence="7 8">
    <name type="scientific">Klebsormidium nitens</name>
    <name type="common">Green alga</name>
    <name type="synonym">Ulothrix nitens</name>
    <dbReference type="NCBI Taxonomy" id="105231"/>
    <lineage>
        <taxon>Eukaryota</taxon>
        <taxon>Viridiplantae</taxon>
        <taxon>Streptophyta</taxon>
        <taxon>Klebsormidiophyceae</taxon>
        <taxon>Klebsormidiales</taxon>
        <taxon>Klebsormidiaceae</taxon>
        <taxon>Klebsormidium</taxon>
    </lineage>
</organism>
<evidence type="ECO:0000313" key="8">
    <source>
        <dbReference type="Proteomes" id="UP000054558"/>
    </source>
</evidence>
<dbReference type="Pfam" id="PF23726">
    <property type="entry name" value="Beta-prop_RSE1_2nd"/>
    <property type="match status" value="1"/>
</dbReference>
<sequence>MSFSAFTTLLPPTGVDHCTTGFLTHCPGDRKALSEDAALHPSNHPHEIGTWAAASGLDREGNLLPNLVVVKANILEVYVIRTSQGLKPGLEGDEERATPAAWLELAFESRLNGNVASLAVIKSRQDDFTGRRTQHDALVLALQDAKLSVVDWDEDKQKLRTSSLHCFESARWQHLKRGLEKFPRGPLVRADPQGRCAAALLYDDQLLVMKAKASGLGFGDEETAAAPERAASVEETYFLDLRTVGVKNVKDIVFLHGYLEPALLVLHEPDPTWGGRAAVGRFTCEATVLSVNTTLRQHPQIFAATSLPYDAYQAVAVPSPLGGALVLAANTVHYFSQTSFHTLAVNNLAGVPEGAPVPPRTSFEVELDVARVAWVAADTALISSKTGALLLLTLGHVGRTVDSLELSRSKGAVLASAVCPVGDSLVFLGSRLGDSMLLQYARGTATEATTQRTEVEEEVGSGEPPAKRARYTDVTAAVADDNEELSLYGGGGAEQEDPSSWKSLSFAICDTMVNIGPVRDLVIGRRTKVDPDDETAPAITETELVLCSGHAKNGALSILHQGIRAAVTSEVDLGSPCRGIWAVHSEAADGQDEGEAFHDYLFISLEDGTRVLSTGEDIAEVDDEGAGFFTSGPSLAVGNLFGRARILQVHAGGFVLLQGSTLQQEVPLFEFPTAPLKGQPPAEEVQIAAAAICDPFVLFRMTDGTLRIGEGDVSEKEVFVGTVSLAGEAADGVTAVTLFEDHCGYFGRPKTGGASGGKNSDVCAAVARSSGAVEIYKLPGFELLYRIMDFIQGRRVVTDRSDTLGPVDNGLPDVHVSSLVVRCSNSSAERGPSQPFLCAVLSSGALFAYRGFLSGQHAHQGKCGSPLSGASLVQSDEIVKGSKPSTESHVNASTPPQSKRRLRWVRVALAGVNAMEDGSTDGAKLIPSLTTFEGVNEERGVYICAQRPAWIVECQGRLRPHPQLSDGPVAAFSPFHNVHNPHGFVYSTPTGVLRIAQIPTESVYDAGWPVIKVPLKATPHSVAHFPEPDVYAVTVSVPVELPFSRPPGTPPEEAAAEDPDGAGARGRQGEAGPVYCDLEQFELRVLAPGSWEMLQRLPLLRYEHVAAASAVTLKNITNDQRDTLLAVGTTYVLGEDAPGQGRVLLYRVDKQEDGAWLTAVYKEEHRAGITAVSAVQGCLLAAVGSKLILYRWDGQSLVTAAFFDAPMYVTSITALKSYVLVGDFQRSLHFLAWVDTPAMAQLRELAKDYAPAAVAATAALTDGKAVALLAADFEKTIRVYEYSPPSLQLVCKAEFYTGAGIAKCLRVEMTQNARGPKRLRSACLFGTLDGALATLAPLDEMTFKRLQALSRRLSETLDHVAGLHPRAFRKVTDRCSTRVPPPETVADLDALFEFEMLSQVEQATLARQIGTTQERILADMNDLRLGLTVIT</sequence>
<evidence type="ECO:0000313" key="7">
    <source>
        <dbReference type="EMBL" id="GAQ89308.1"/>
    </source>
</evidence>
<evidence type="ECO:0000256" key="2">
    <source>
        <dbReference type="ARBA" id="ARBA00023242"/>
    </source>
</evidence>
<dbReference type="Proteomes" id="UP000054558">
    <property type="component" value="Unassembled WGS sequence"/>
</dbReference>
<protein>
    <submittedName>
        <fullName evidence="7">Cleavage/polyadenylation specificity factor</fullName>
    </submittedName>
</protein>
<evidence type="ECO:0000256" key="1">
    <source>
        <dbReference type="ARBA" id="ARBA00004123"/>
    </source>
</evidence>
<name>A0A1Y1IMG6_KLENI</name>
<dbReference type="InterPro" id="IPR004871">
    <property type="entry name" value="RSE1/DDB1/CPSF1_C"/>
</dbReference>
<feature type="domain" description="RSE1/DDB1/CPSF1 second beta-propeller" evidence="6">
    <location>
        <begin position="571"/>
        <end position="998"/>
    </location>
</feature>
<dbReference type="OMA" id="PMTKFKL"/>